<evidence type="ECO:0000313" key="6">
    <source>
        <dbReference type="EMBL" id="GGY47528.1"/>
    </source>
</evidence>
<feature type="signal peptide" evidence="4">
    <location>
        <begin position="1"/>
        <end position="27"/>
    </location>
</feature>
<dbReference type="Gene3D" id="2.40.10.10">
    <property type="entry name" value="Trypsin-like serine proteases"/>
    <property type="match status" value="1"/>
</dbReference>
<dbReference type="InterPro" id="IPR013517">
    <property type="entry name" value="FG-GAP"/>
</dbReference>
<dbReference type="EMBL" id="BMWE01000027">
    <property type="protein sequence ID" value="GGY47528.1"/>
    <property type="molecule type" value="Genomic_DNA"/>
</dbReference>
<dbReference type="Proteomes" id="UP000653308">
    <property type="component" value="Unassembled WGS sequence"/>
</dbReference>
<keyword evidence="7" id="KW-1185">Reference proteome</keyword>
<evidence type="ECO:0000259" key="5">
    <source>
        <dbReference type="PROSITE" id="PS50240"/>
    </source>
</evidence>
<dbReference type="InterPro" id="IPR028994">
    <property type="entry name" value="Integrin_alpha_N"/>
</dbReference>
<dbReference type="SUPFAM" id="SSF50494">
    <property type="entry name" value="Trypsin-like serine proteases"/>
    <property type="match status" value="1"/>
</dbReference>
<dbReference type="PANTHER" id="PTHR36220:SF1">
    <property type="entry name" value="GAMMA TUBULIN COMPLEX COMPONENT C-TERMINAL DOMAIN-CONTAINING PROTEIN"/>
    <property type="match status" value="1"/>
</dbReference>
<protein>
    <submittedName>
        <fullName evidence="6">Esterase</fullName>
    </submittedName>
</protein>
<dbReference type="PRINTS" id="PR00722">
    <property type="entry name" value="CHYMOTRYPSIN"/>
</dbReference>
<dbReference type="InterPro" id="IPR001314">
    <property type="entry name" value="Peptidase_S1A"/>
</dbReference>
<dbReference type="InterPro" id="IPR001254">
    <property type="entry name" value="Trypsin_dom"/>
</dbReference>
<dbReference type="InterPro" id="IPR043504">
    <property type="entry name" value="Peptidase_S1_PA_chymotrypsin"/>
</dbReference>
<feature type="domain" description="Peptidase S1" evidence="5">
    <location>
        <begin position="27"/>
        <end position="251"/>
    </location>
</feature>
<evidence type="ECO:0000256" key="2">
    <source>
        <dbReference type="ARBA" id="ARBA00022737"/>
    </source>
</evidence>
<dbReference type="SMART" id="SM00191">
    <property type="entry name" value="Int_alpha"/>
    <property type="match status" value="4"/>
</dbReference>
<keyword evidence="3" id="KW-0325">Glycoprotein</keyword>
<evidence type="ECO:0000256" key="1">
    <source>
        <dbReference type="ARBA" id="ARBA00022729"/>
    </source>
</evidence>
<dbReference type="PROSITE" id="PS51470">
    <property type="entry name" value="FG_GAP"/>
    <property type="match status" value="1"/>
</dbReference>
<evidence type="ECO:0000313" key="7">
    <source>
        <dbReference type="Proteomes" id="UP000653308"/>
    </source>
</evidence>
<evidence type="ECO:0000256" key="4">
    <source>
        <dbReference type="SAM" id="SignalP"/>
    </source>
</evidence>
<sequence>MIHHSRPVRVAALGASLLMWTAVPAAAVTGPPIPASETTYAYAAQVIVGDHHRGCSGALVGAEWLLTAASCFVDNPAAGLAVPAGKPQRKTTATIGRSDLTSSTGAVRTVVELVPRTDRDVVLARLDRPVTGAAPIALATTAPSAGEDLKLAGYGRSKTEWAPLNLHTGTFSVNAATATTATVTGKDGVSACMGDTGGPLVRATGGTHQLVALTSRSYQGGCFGITTTETRTGGIAARVDDLAAWVQTRTAAARITDFNCDGVRDTAIADPDAAVGDDAGAGLVRVVYGGGKGTAEITQDLEAVPGGSEAKDRFGSSLATYDHNLDGCTDLVVGTPSEDLGSAADAGMVNILHGAPAGLTSGKAAVTLEQGSGSGALAAMASEAGDQFGAALAAGTTLSGDPYLAVGAPGEDAARGLTDAGGVVYVSGTGTTNVLIHQDKSGVAGAMEAGDKFGSAIAGSPQHLAVGAPGEAIGTLAAAGGVSLFSHTLNADKLPTGVTGLDQDLDTVQGSAEADDRFGASLALVQYRSGASANGTESILAVGSPGEDGSQAANAGRVDTFRLTASGFTQISGLYQGVSGVPGATEANDNFAQTLSAVSTAPGAVSTAQNTLLAVGVPGEDSTGATDGGTVYTFSLTNGAFINTVYPGKFGIPGALGNGQKVGTALHATGSELYLGLPNGPVSYGSAHAVPWGNVLSGGTQPVTTFQPGTGGLPAAGETFGSVIR</sequence>
<dbReference type="SMART" id="SM00020">
    <property type="entry name" value="Tryp_SPc"/>
    <property type="match status" value="1"/>
</dbReference>
<keyword evidence="1 4" id="KW-0732">Signal</keyword>
<dbReference type="InterPro" id="IPR013519">
    <property type="entry name" value="Int_alpha_beta-p"/>
</dbReference>
<dbReference type="InterPro" id="IPR009003">
    <property type="entry name" value="Peptidase_S1_PA"/>
</dbReference>
<proteinExistence type="predicted"/>
<dbReference type="Pfam" id="PF01839">
    <property type="entry name" value="FG-GAP"/>
    <property type="match status" value="1"/>
</dbReference>
<evidence type="ECO:0000256" key="3">
    <source>
        <dbReference type="ARBA" id="ARBA00023180"/>
    </source>
</evidence>
<gene>
    <name evidence="6" type="ORF">GCM10010384_62370</name>
</gene>
<comment type="caution">
    <text evidence="6">The sequence shown here is derived from an EMBL/GenBank/DDBJ whole genome shotgun (WGS) entry which is preliminary data.</text>
</comment>
<dbReference type="PROSITE" id="PS50240">
    <property type="entry name" value="TRYPSIN_DOM"/>
    <property type="match status" value="1"/>
</dbReference>
<dbReference type="Gene3D" id="2.130.10.130">
    <property type="entry name" value="Integrin alpha, N-terminal"/>
    <property type="match status" value="2"/>
</dbReference>
<accession>A0ABQ3AD33</accession>
<name>A0ABQ3AD33_9ACTN</name>
<dbReference type="PANTHER" id="PTHR36220">
    <property type="entry name" value="UNNAMED PRODUCT"/>
    <property type="match status" value="1"/>
</dbReference>
<dbReference type="SUPFAM" id="SSF69318">
    <property type="entry name" value="Integrin alpha N-terminal domain"/>
    <property type="match status" value="1"/>
</dbReference>
<reference evidence="7" key="1">
    <citation type="journal article" date="2019" name="Int. J. Syst. Evol. Microbiol.">
        <title>The Global Catalogue of Microorganisms (GCM) 10K type strain sequencing project: providing services to taxonomists for standard genome sequencing and annotation.</title>
        <authorList>
            <consortium name="The Broad Institute Genomics Platform"/>
            <consortium name="The Broad Institute Genome Sequencing Center for Infectious Disease"/>
            <person name="Wu L."/>
            <person name="Ma J."/>
        </authorList>
    </citation>
    <scope>NUCLEOTIDE SEQUENCE [LARGE SCALE GENOMIC DNA]</scope>
    <source>
        <strain evidence="7">JCM 4957</strain>
    </source>
</reference>
<organism evidence="6 7">
    <name type="scientific">Streptomyces djakartensis</name>
    <dbReference type="NCBI Taxonomy" id="68193"/>
    <lineage>
        <taxon>Bacteria</taxon>
        <taxon>Bacillati</taxon>
        <taxon>Actinomycetota</taxon>
        <taxon>Actinomycetes</taxon>
        <taxon>Kitasatosporales</taxon>
        <taxon>Streptomycetaceae</taxon>
        <taxon>Streptomyces</taxon>
    </lineage>
</organism>
<feature type="chain" id="PRO_5045236710" evidence="4">
    <location>
        <begin position="28"/>
        <end position="725"/>
    </location>
</feature>
<dbReference type="Pfam" id="PF00089">
    <property type="entry name" value="Trypsin"/>
    <property type="match status" value="1"/>
</dbReference>
<keyword evidence="2" id="KW-0677">Repeat</keyword>